<dbReference type="EMBL" id="MEYS01000001">
    <property type="protein sequence ID" value="OGD34409.1"/>
    <property type="molecule type" value="Genomic_DNA"/>
</dbReference>
<dbReference type="PANTHER" id="PTHR10434:SF11">
    <property type="entry name" value="1-ACYL-SN-GLYCEROL-3-PHOSPHATE ACYLTRANSFERASE"/>
    <property type="match status" value="1"/>
</dbReference>
<dbReference type="PANTHER" id="PTHR10434">
    <property type="entry name" value="1-ACYL-SN-GLYCEROL-3-PHOSPHATE ACYLTRANSFERASE"/>
    <property type="match status" value="1"/>
</dbReference>
<keyword evidence="1" id="KW-0808">Transferase</keyword>
<reference evidence="4 5" key="1">
    <citation type="journal article" date="2016" name="Nat. Commun.">
        <title>Thousands of microbial genomes shed light on interconnected biogeochemical processes in an aquifer system.</title>
        <authorList>
            <person name="Anantharaman K."/>
            <person name="Brown C.T."/>
            <person name="Hug L.A."/>
            <person name="Sharon I."/>
            <person name="Castelle C.J."/>
            <person name="Probst A.J."/>
            <person name="Thomas B.C."/>
            <person name="Singh A."/>
            <person name="Wilkins M.J."/>
            <person name="Karaoz U."/>
            <person name="Brodie E.L."/>
            <person name="Williams K.H."/>
            <person name="Hubbard S.S."/>
            <person name="Banfield J.F."/>
        </authorList>
    </citation>
    <scope>NUCLEOTIDE SEQUENCE [LARGE SCALE GENOMIC DNA]</scope>
</reference>
<dbReference type="Proteomes" id="UP000176650">
    <property type="component" value="Unassembled WGS sequence"/>
</dbReference>
<dbReference type="CDD" id="cd07989">
    <property type="entry name" value="LPLAT_AGPAT-like"/>
    <property type="match status" value="1"/>
</dbReference>
<evidence type="ECO:0000256" key="1">
    <source>
        <dbReference type="ARBA" id="ARBA00022679"/>
    </source>
</evidence>
<evidence type="ECO:0000313" key="5">
    <source>
        <dbReference type="Proteomes" id="UP000176650"/>
    </source>
</evidence>
<protein>
    <recommendedName>
        <fullName evidence="3">Phospholipid/glycerol acyltransferase domain-containing protein</fullName>
    </recommendedName>
</protein>
<evidence type="ECO:0000313" key="4">
    <source>
        <dbReference type="EMBL" id="OGD34409.1"/>
    </source>
</evidence>
<accession>A0A1F5BUW1</accession>
<dbReference type="STRING" id="1797298.A2988_02680"/>
<dbReference type="InterPro" id="IPR002123">
    <property type="entry name" value="Plipid/glycerol_acylTrfase"/>
</dbReference>
<dbReference type="SMART" id="SM00563">
    <property type="entry name" value="PlsC"/>
    <property type="match status" value="1"/>
</dbReference>
<evidence type="ECO:0000259" key="3">
    <source>
        <dbReference type="SMART" id="SM00563"/>
    </source>
</evidence>
<dbReference type="Pfam" id="PF01553">
    <property type="entry name" value="Acyltransferase"/>
    <property type="match status" value="1"/>
</dbReference>
<organism evidence="4 5">
    <name type="scientific">Candidatus Azambacteria bacterium RIFCSPLOWO2_01_FULL_46_25</name>
    <dbReference type="NCBI Taxonomy" id="1797298"/>
    <lineage>
        <taxon>Bacteria</taxon>
        <taxon>Candidatus Azamiibacteriota</taxon>
    </lineage>
</organism>
<dbReference type="AlphaFoldDB" id="A0A1F5BUW1"/>
<proteinExistence type="predicted"/>
<dbReference type="GO" id="GO:0006654">
    <property type="term" value="P:phosphatidic acid biosynthetic process"/>
    <property type="evidence" value="ECO:0007669"/>
    <property type="project" value="TreeGrafter"/>
</dbReference>
<feature type="domain" description="Phospholipid/glycerol acyltransferase" evidence="3">
    <location>
        <begin position="57"/>
        <end position="175"/>
    </location>
</feature>
<dbReference type="SUPFAM" id="SSF69593">
    <property type="entry name" value="Glycerol-3-phosphate (1)-acyltransferase"/>
    <property type="match status" value="1"/>
</dbReference>
<evidence type="ECO:0000256" key="2">
    <source>
        <dbReference type="ARBA" id="ARBA00023315"/>
    </source>
</evidence>
<keyword evidence="2" id="KW-0012">Acyltransferase</keyword>
<gene>
    <name evidence="4" type="ORF">A2988_02680</name>
</gene>
<name>A0A1F5BUW1_9BACT</name>
<comment type="caution">
    <text evidence="4">The sequence shown here is derived from an EMBL/GenBank/DDBJ whole genome shotgun (WGS) entry which is preliminary data.</text>
</comment>
<sequence>MIFIAQCGHFWYDFVVIQMFRKILWRATWLVWRPLLEIFCRFKIEGQEHCRGLSGPLIVMVNHAHYFDPYTLSAAMPFKNRIFPIHFLTHVYYMRMPVLGAIIRAYGAIPVEPGVGIERALVEPESVLRRGGVVGFFPEGSLGKEEGKFLPAKPGIAWLGTRTGVPILPVAIRGHAGFTFFRFLLRRAHIAVVFGKPFTLKEISPALSPVSTKQELIEAAELAMVRVKELYANKT</sequence>
<dbReference type="GO" id="GO:0003841">
    <property type="term" value="F:1-acylglycerol-3-phosphate O-acyltransferase activity"/>
    <property type="evidence" value="ECO:0007669"/>
    <property type="project" value="TreeGrafter"/>
</dbReference>